<dbReference type="InterPro" id="IPR001810">
    <property type="entry name" value="F-box_dom"/>
</dbReference>
<organism evidence="2 3">
    <name type="scientific">Castilleja foliolosa</name>
    <dbReference type="NCBI Taxonomy" id="1961234"/>
    <lineage>
        <taxon>Eukaryota</taxon>
        <taxon>Viridiplantae</taxon>
        <taxon>Streptophyta</taxon>
        <taxon>Embryophyta</taxon>
        <taxon>Tracheophyta</taxon>
        <taxon>Spermatophyta</taxon>
        <taxon>Magnoliopsida</taxon>
        <taxon>eudicotyledons</taxon>
        <taxon>Gunneridae</taxon>
        <taxon>Pentapetalae</taxon>
        <taxon>asterids</taxon>
        <taxon>lamiids</taxon>
        <taxon>Lamiales</taxon>
        <taxon>Orobanchaceae</taxon>
        <taxon>Pedicularideae</taxon>
        <taxon>Castillejinae</taxon>
        <taxon>Castilleja</taxon>
    </lineage>
</organism>
<dbReference type="Gene3D" id="1.20.1280.50">
    <property type="match status" value="1"/>
</dbReference>
<gene>
    <name evidence="2" type="ORF">CASFOL_017256</name>
</gene>
<proteinExistence type="predicted"/>
<dbReference type="EMBL" id="JAVIJP010000018">
    <property type="protein sequence ID" value="KAL3639349.1"/>
    <property type="molecule type" value="Genomic_DNA"/>
</dbReference>
<evidence type="ECO:0000313" key="3">
    <source>
        <dbReference type="Proteomes" id="UP001632038"/>
    </source>
</evidence>
<comment type="caution">
    <text evidence="2">The sequence shown here is derived from an EMBL/GenBank/DDBJ whole genome shotgun (WGS) entry which is preliminary data.</text>
</comment>
<dbReference type="PANTHER" id="PTHR31672:SF13">
    <property type="entry name" value="F-BOX PROTEIN CPR30-LIKE"/>
    <property type="match status" value="1"/>
</dbReference>
<dbReference type="CDD" id="cd22157">
    <property type="entry name" value="F-box_AtFBW1-like"/>
    <property type="match status" value="1"/>
</dbReference>
<evidence type="ECO:0000313" key="2">
    <source>
        <dbReference type="EMBL" id="KAL3639349.1"/>
    </source>
</evidence>
<dbReference type="Pfam" id="PF00646">
    <property type="entry name" value="F-box"/>
    <property type="match status" value="1"/>
</dbReference>
<protein>
    <recommendedName>
        <fullName evidence="1">F-box domain-containing protein</fullName>
    </recommendedName>
</protein>
<dbReference type="SUPFAM" id="SSF81383">
    <property type="entry name" value="F-box domain"/>
    <property type="match status" value="1"/>
</dbReference>
<evidence type="ECO:0000259" key="1">
    <source>
        <dbReference type="PROSITE" id="PS50181"/>
    </source>
</evidence>
<feature type="domain" description="F-box" evidence="1">
    <location>
        <begin position="1"/>
        <end position="44"/>
    </location>
</feature>
<dbReference type="AlphaFoldDB" id="A0ABD3DDW3"/>
<dbReference type="InterPro" id="IPR050796">
    <property type="entry name" value="SCF_F-box_component"/>
</dbReference>
<reference evidence="3" key="1">
    <citation type="journal article" date="2024" name="IScience">
        <title>Strigolactones Initiate the Formation of Haustorium-like Structures in Castilleja.</title>
        <authorList>
            <person name="Buerger M."/>
            <person name="Peterson D."/>
            <person name="Chory J."/>
        </authorList>
    </citation>
    <scope>NUCLEOTIDE SEQUENCE [LARGE SCALE GENOMIC DNA]</scope>
</reference>
<dbReference type="SMART" id="SM00256">
    <property type="entry name" value="FBOX"/>
    <property type="match status" value="1"/>
</dbReference>
<dbReference type="InterPro" id="IPR036047">
    <property type="entry name" value="F-box-like_dom_sf"/>
</dbReference>
<dbReference type="PROSITE" id="PS50181">
    <property type="entry name" value="FBOX"/>
    <property type="match status" value="1"/>
</dbReference>
<dbReference type="PANTHER" id="PTHR31672">
    <property type="entry name" value="BNACNNG10540D PROTEIN"/>
    <property type="match status" value="1"/>
</dbReference>
<sequence length="92" mass="10624">MSDIPSELHREILLRLPAESLFRFRSVSKSWRRIIDDTPFLRSITTNNQLPFPNLLISSSTNSLYSLSLDTLIHINGDQTIDATHVNYLPWL</sequence>
<keyword evidence="3" id="KW-1185">Reference proteome</keyword>
<name>A0ABD3DDW3_9LAMI</name>
<dbReference type="Proteomes" id="UP001632038">
    <property type="component" value="Unassembled WGS sequence"/>
</dbReference>
<accession>A0ABD3DDW3</accession>